<dbReference type="InterPro" id="IPR013249">
    <property type="entry name" value="RNA_pol_sigma70_r4_t2"/>
</dbReference>
<accession>A0A401ZPI0</accession>
<protein>
    <submittedName>
        <fullName evidence="7">RNA polymerase sigma factor RpoE</fullName>
    </submittedName>
</protein>
<evidence type="ECO:0000256" key="3">
    <source>
        <dbReference type="ARBA" id="ARBA00023082"/>
    </source>
</evidence>
<dbReference type="Pfam" id="PF04542">
    <property type="entry name" value="Sigma70_r2"/>
    <property type="match status" value="1"/>
</dbReference>
<evidence type="ECO:0000313" key="7">
    <source>
        <dbReference type="EMBL" id="GCE08777.1"/>
    </source>
</evidence>
<evidence type="ECO:0000256" key="2">
    <source>
        <dbReference type="ARBA" id="ARBA00023015"/>
    </source>
</evidence>
<dbReference type="EMBL" id="BIFQ01000002">
    <property type="protein sequence ID" value="GCE08777.1"/>
    <property type="molecule type" value="Genomic_DNA"/>
</dbReference>
<comment type="caution">
    <text evidence="7">The sequence shown here is derived from an EMBL/GenBank/DDBJ whole genome shotgun (WGS) entry which is preliminary data.</text>
</comment>
<dbReference type="PANTHER" id="PTHR43133">
    <property type="entry name" value="RNA POLYMERASE ECF-TYPE SIGMA FACTO"/>
    <property type="match status" value="1"/>
</dbReference>
<keyword evidence="8" id="KW-1185">Reference proteome</keyword>
<dbReference type="InterPro" id="IPR013325">
    <property type="entry name" value="RNA_pol_sigma_r2"/>
</dbReference>
<feature type="domain" description="RNA polymerase sigma-70 region 2" evidence="5">
    <location>
        <begin position="23"/>
        <end position="92"/>
    </location>
</feature>
<evidence type="ECO:0000259" key="6">
    <source>
        <dbReference type="Pfam" id="PF08281"/>
    </source>
</evidence>
<keyword evidence="4" id="KW-0804">Transcription</keyword>
<dbReference type="RefSeq" id="WP_160146213.1">
    <property type="nucleotide sequence ID" value="NZ_BIFQ01000002.1"/>
</dbReference>
<name>A0A401ZPI0_9CHLR</name>
<evidence type="ECO:0000256" key="1">
    <source>
        <dbReference type="ARBA" id="ARBA00010641"/>
    </source>
</evidence>
<comment type="similarity">
    <text evidence="1">Belongs to the sigma-70 factor family. ECF subfamily.</text>
</comment>
<evidence type="ECO:0000256" key="4">
    <source>
        <dbReference type="ARBA" id="ARBA00023163"/>
    </source>
</evidence>
<dbReference type="GO" id="GO:0016987">
    <property type="term" value="F:sigma factor activity"/>
    <property type="evidence" value="ECO:0007669"/>
    <property type="project" value="UniProtKB-KW"/>
</dbReference>
<reference evidence="8" key="1">
    <citation type="submission" date="2018-12" db="EMBL/GenBank/DDBJ databases">
        <title>Tengunoibacter tsumagoiensis gen. nov., sp. nov., Dictyobacter kobayashii sp. nov., D. alpinus sp. nov., and D. joshuensis sp. nov. and description of Dictyobacteraceae fam. nov. within the order Ktedonobacterales isolated from Tengu-no-mugimeshi.</title>
        <authorList>
            <person name="Wang C.M."/>
            <person name="Zheng Y."/>
            <person name="Sakai Y."/>
            <person name="Toyoda A."/>
            <person name="Minakuchi Y."/>
            <person name="Abe K."/>
            <person name="Yokota A."/>
            <person name="Yabe S."/>
        </authorList>
    </citation>
    <scope>NUCLEOTIDE SEQUENCE [LARGE SCALE GENOMIC DNA]</scope>
    <source>
        <strain evidence="8">S-27</strain>
    </source>
</reference>
<dbReference type="Proteomes" id="UP000287224">
    <property type="component" value="Unassembled WGS sequence"/>
</dbReference>
<dbReference type="InterPro" id="IPR039425">
    <property type="entry name" value="RNA_pol_sigma-70-like"/>
</dbReference>
<keyword evidence="3" id="KW-0731">Sigma factor</keyword>
<evidence type="ECO:0000313" key="8">
    <source>
        <dbReference type="Proteomes" id="UP000287224"/>
    </source>
</evidence>
<dbReference type="InterPro" id="IPR036388">
    <property type="entry name" value="WH-like_DNA-bd_sf"/>
</dbReference>
<dbReference type="PANTHER" id="PTHR43133:SF51">
    <property type="entry name" value="RNA POLYMERASE SIGMA FACTOR"/>
    <property type="match status" value="1"/>
</dbReference>
<dbReference type="CDD" id="cd06171">
    <property type="entry name" value="Sigma70_r4"/>
    <property type="match status" value="1"/>
</dbReference>
<dbReference type="NCBIfam" id="TIGR02937">
    <property type="entry name" value="sigma70-ECF"/>
    <property type="match status" value="1"/>
</dbReference>
<organism evidence="7 8">
    <name type="scientific">Dictyobacter aurantiacus</name>
    <dbReference type="NCBI Taxonomy" id="1936993"/>
    <lineage>
        <taxon>Bacteria</taxon>
        <taxon>Bacillati</taxon>
        <taxon>Chloroflexota</taxon>
        <taxon>Ktedonobacteria</taxon>
        <taxon>Ktedonobacterales</taxon>
        <taxon>Dictyobacteraceae</taxon>
        <taxon>Dictyobacter</taxon>
    </lineage>
</organism>
<evidence type="ECO:0000259" key="5">
    <source>
        <dbReference type="Pfam" id="PF04542"/>
    </source>
</evidence>
<dbReference type="GO" id="GO:0003677">
    <property type="term" value="F:DNA binding"/>
    <property type="evidence" value="ECO:0007669"/>
    <property type="project" value="InterPro"/>
</dbReference>
<gene>
    <name evidence="7" type="primary">rpoE_4</name>
    <name evidence="7" type="ORF">KDAU_61060</name>
</gene>
<dbReference type="Gene3D" id="1.10.10.10">
    <property type="entry name" value="Winged helix-like DNA-binding domain superfamily/Winged helix DNA-binding domain"/>
    <property type="match status" value="1"/>
</dbReference>
<feature type="domain" description="RNA polymerase sigma factor 70 region 4 type 2" evidence="6">
    <location>
        <begin position="129"/>
        <end position="181"/>
    </location>
</feature>
<sequence>MNVTEEELPLLLSTNLHQHFQQLVLCYQHRLYTFAYRLCADQQNAEDIVQEAFVQAYVSLENYTPERIRTLKLRAWLYRVTLNVYTHSLRGTRLHVVPLDTTADSPMLEIADRPEEQPERLFEQIEQQQELACLLARLPEKYRICITCYYFEHFTYQEIANLLDHPLGTVKSSVSRGIRQLRMLFETASRQEGRREKR</sequence>
<dbReference type="Pfam" id="PF08281">
    <property type="entry name" value="Sigma70_r4_2"/>
    <property type="match status" value="1"/>
</dbReference>
<dbReference type="Gene3D" id="1.10.1740.10">
    <property type="match status" value="1"/>
</dbReference>
<dbReference type="AlphaFoldDB" id="A0A401ZPI0"/>
<dbReference type="SUPFAM" id="SSF88659">
    <property type="entry name" value="Sigma3 and sigma4 domains of RNA polymerase sigma factors"/>
    <property type="match status" value="1"/>
</dbReference>
<dbReference type="InterPro" id="IPR007627">
    <property type="entry name" value="RNA_pol_sigma70_r2"/>
</dbReference>
<proteinExistence type="inferred from homology"/>
<keyword evidence="2" id="KW-0805">Transcription regulation</keyword>
<dbReference type="InterPro" id="IPR014284">
    <property type="entry name" value="RNA_pol_sigma-70_dom"/>
</dbReference>
<dbReference type="OrthoDB" id="9797134at2"/>
<dbReference type="InterPro" id="IPR013324">
    <property type="entry name" value="RNA_pol_sigma_r3/r4-like"/>
</dbReference>
<dbReference type="GO" id="GO:0006352">
    <property type="term" value="P:DNA-templated transcription initiation"/>
    <property type="evidence" value="ECO:0007669"/>
    <property type="project" value="InterPro"/>
</dbReference>
<dbReference type="SUPFAM" id="SSF88946">
    <property type="entry name" value="Sigma2 domain of RNA polymerase sigma factors"/>
    <property type="match status" value="1"/>
</dbReference>